<dbReference type="Proteomes" id="UP000823989">
    <property type="component" value="Unassembled WGS sequence"/>
</dbReference>
<proteinExistence type="predicted"/>
<reference evidence="2" key="2">
    <citation type="submission" date="2021-04" db="EMBL/GenBank/DDBJ databases">
        <authorList>
            <person name="Gilroy R."/>
        </authorList>
    </citation>
    <scope>NUCLEOTIDE SEQUENCE</scope>
    <source>
        <strain evidence="2">ChiHjej13B12-752</strain>
    </source>
</reference>
<feature type="coiled-coil region" evidence="1">
    <location>
        <begin position="35"/>
        <end position="69"/>
    </location>
</feature>
<accession>A0A9D1QGQ3</accession>
<evidence type="ECO:0000256" key="1">
    <source>
        <dbReference type="SAM" id="Coils"/>
    </source>
</evidence>
<dbReference type="SUPFAM" id="SSF140423">
    <property type="entry name" value="MW0975(SA0943)-like"/>
    <property type="match status" value="1"/>
</dbReference>
<dbReference type="Pfam" id="PF10368">
    <property type="entry name" value="YkyA"/>
    <property type="match status" value="1"/>
</dbReference>
<protein>
    <submittedName>
        <fullName evidence="2">YkyA family protein</fullName>
    </submittedName>
</protein>
<name>A0A9D1QGQ3_9STAP</name>
<dbReference type="PROSITE" id="PS51257">
    <property type="entry name" value="PROKAR_LIPOPROTEIN"/>
    <property type="match status" value="1"/>
</dbReference>
<dbReference type="AlphaFoldDB" id="A0A9D1QGQ3"/>
<organism evidence="2 3">
    <name type="scientific">Candidatus Salinicoccus stercoripullorum</name>
    <dbReference type="NCBI Taxonomy" id="2838756"/>
    <lineage>
        <taxon>Bacteria</taxon>
        <taxon>Bacillati</taxon>
        <taxon>Bacillota</taxon>
        <taxon>Bacilli</taxon>
        <taxon>Bacillales</taxon>
        <taxon>Staphylococcaceae</taxon>
        <taxon>Salinicoccus</taxon>
    </lineage>
</organism>
<dbReference type="InterPro" id="IPR019454">
    <property type="entry name" value="Lipoprot_YkyA-like"/>
</dbReference>
<dbReference type="InterPro" id="IPR036785">
    <property type="entry name" value="YkyA-like_sf"/>
</dbReference>
<evidence type="ECO:0000313" key="2">
    <source>
        <dbReference type="EMBL" id="HIW11741.1"/>
    </source>
</evidence>
<comment type="caution">
    <text evidence="2">The sequence shown here is derived from an EMBL/GenBank/DDBJ whole genome shotgun (WGS) entry which is preliminary data.</text>
</comment>
<feature type="coiled-coil region" evidence="1">
    <location>
        <begin position="164"/>
        <end position="191"/>
    </location>
</feature>
<evidence type="ECO:0000313" key="3">
    <source>
        <dbReference type="Proteomes" id="UP000823989"/>
    </source>
</evidence>
<gene>
    <name evidence="2" type="ORF">H9891_01045</name>
</gene>
<dbReference type="EMBL" id="DXHR01000003">
    <property type="protein sequence ID" value="HIW11741.1"/>
    <property type="molecule type" value="Genomic_DNA"/>
</dbReference>
<sequence length="208" mass="23458">MRKMIAGLGLAVLFVAGCSSDEDELLDFYNAFQETVEVEKEIETVSEEFNSLENEKGELQESLQDASEEELPEISSELVENTDARIDQLDAEAGVMGESRSSMETSTQYIEEISNETNRDKAESLVEVMDARYQTHGDMIESYKSVLESEKEVFEYLGEEDVSQDEVDERLNSLNGQYEKVEETSAAFSEETGKVNELKKEIEDLIEG</sequence>
<keyword evidence="1" id="KW-0175">Coiled coil</keyword>
<reference evidence="2" key="1">
    <citation type="journal article" date="2021" name="PeerJ">
        <title>Extensive microbial diversity within the chicken gut microbiome revealed by metagenomics and culture.</title>
        <authorList>
            <person name="Gilroy R."/>
            <person name="Ravi A."/>
            <person name="Getino M."/>
            <person name="Pursley I."/>
            <person name="Horton D.L."/>
            <person name="Alikhan N.F."/>
            <person name="Baker D."/>
            <person name="Gharbi K."/>
            <person name="Hall N."/>
            <person name="Watson M."/>
            <person name="Adriaenssens E.M."/>
            <person name="Foster-Nyarko E."/>
            <person name="Jarju S."/>
            <person name="Secka A."/>
            <person name="Antonio M."/>
            <person name="Oren A."/>
            <person name="Chaudhuri R.R."/>
            <person name="La Ragione R."/>
            <person name="Hildebrand F."/>
            <person name="Pallen M.J."/>
        </authorList>
    </citation>
    <scope>NUCLEOTIDE SEQUENCE</scope>
    <source>
        <strain evidence="2">ChiHjej13B12-752</strain>
    </source>
</reference>
<dbReference type="Gene3D" id="1.20.120.570">
    <property type="entry name" value="YkyA-like"/>
    <property type="match status" value="1"/>
</dbReference>